<proteinExistence type="predicted"/>
<dbReference type="Proteomes" id="UP000268093">
    <property type="component" value="Unassembled WGS sequence"/>
</dbReference>
<evidence type="ECO:0000313" key="2">
    <source>
        <dbReference type="Proteomes" id="UP000268093"/>
    </source>
</evidence>
<keyword evidence="2" id="KW-1185">Reference proteome</keyword>
<evidence type="ECO:0000313" key="1">
    <source>
        <dbReference type="EMBL" id="RUO96264.1"/>
    </source>
</evidence>
<accession>A0A433A0P1</accession>
<dbReference type="AlphaFoldDB" id="A0A433A0P1"/>
<sequence>MANGIVVDRRICNRDDAYAAEYKNANSKYNHVAVLPEAVAGSSTAETKVRHKLSYRNGCRGDRG</sequence>
<reference evidence="1 2" key="1">
    <citation type="journal article" date="2018" name="New Phytol.">
        <title>Phylogenomics of Endogonaceae and evolution of mycorrhizas within Mucoromycota.</title>
        <authorList>
            <person name="Chang Y."/>
            <person name="Desiro A."/>
            <person name="Na H."/>
            <person name="Sandor L."/>
            <person name="Lipzen A."/>
            <person name="Clum A."/>
            <person name="Barry K."/>
            <person name="Grigoriev I.V."/>
            <person name="Martin F.M."/>
            <person name="Stajich J.E."/>
            <person name="Smith M.E."/>
            <person name="Bonito G."/>
            <person name="Spatafora J.W."/>
        </authorList>
    </citation>
    <scope>NUCLEOTIDE SEQUENCE [LARGE SCALE GENOMIC DNA]</scope>
    <source>
        <strain evidence="1 2">GMNB39</strain>
    </source>
</reference>
<gene>
    <name evidence="1" type="ORF">BC936DRAFT_142314</name>
</gene>
<name>A0A433A0P1_9FUNG</name>
<protein>
    <submittedName>
        <fullName evidence="1">Uncharacterized protein</fullName>
    </submittedName>
</protein>
<comment type="caution">
    <text evidence="1">The sequence shown here is derived from an EMBL/GenBank/DDBJ whole genome shotgun (WGS) entry which is preliminary data.</text>
</comment>
<dbReference type="EMBL" id="RBNI01022301">
    <property type="protein sequence ID" value="RUO96264.1"/>
    <property type="molecule type" value="Genomic_DNA"/>
</dbReference>
<organism evidence="1 2">
    <name type="scientific">Jimgerdemannia flammicorona</name>
    <dbReference type="NCBI Taxonomy" id="994334"/>
    <lineage>
        <taxon>Eukaryota</taxon>
        <taxon>Fungi</taxon>
        <taxon>Fungi incertae sedis</taxon>
        <taxon>Mucoromycota</taxon>
        <taxon>Mucoromycotina</taxon>
        <taxon>Endogonomycetes</taxon>
        <taxon>Endogonales</taxon>
        <taxon>Endogonaceae</taxon>
        <taxon>Jimgerdemannia</taxon>
    </lineage>
</organism>